<dbReference type="RefSeq" id="XP_055867579.1">
    <property type="nucleotide sequence ID" value="XM_056011604.1"/>
</dbReference>
<dbReference type="RefSeq" id="XP_055867584.1">
    <property type="nucleotide sequence ID" value="XM_056011609.1"/>
</dbReference>
<dbReference type="Proteomes" id="UP001165740">
    <property type="component" value="Chromosome 14"/>
</dbReference>
<dbReference type="RefSeq" id="XP_055867583.1">
    <property type="nucleotide sequence ID" value="XM_056011608.1"/>
</dbReference>
<dbReference type="OrthoDB" id="10485441at2759"/>
<gene>
    <name evidence="2 3 4 5 6 7" type="primary">LOC106055291</name>
</gene>
<evidence type="ECO:0000313" key="7">
    <source>
        <dbReference type="RefSeq" id="XP_055867584.1"/>
    </source>
</evidence>
<dbReference type="RefSeq" id="XP_055867581.1">
    <property type="nucleotide sequence ID" value="XM_056011606.1"/>
</dbReference>
<dbReference type="RefSeq" id="XP_055867580.1">
    <property type="nucleotide sequence ID" value="XM_056011605.1"/>
</dbReference>
<accession>A0A9W2YY61</accession>
<dbReference type="AlphaFoldDB" id="A0A9W2YY61"/>
<evidence type="ECO:0000313" key="1">
    <source>
        <dbReference type="Proteomes" id="UP001165740"/>
    </source>
</evidence>
<dbReference type="RefSeq" id="XP_055867582.1">
    <property type="nucleotide sequence ID" value="XM_056011607.1"/>
</dbReference>
<sequence length="231" mass="26266">MSGGAEAEDALKYEIYTKLPNKPLELKEVKAVDKYGDDLTVGQVTEELFKTAGIANPKQYKMVFVKLQEAVPAPDNSPMIEFRDHLTGGYEMHFEYKALCCSEKLHSDVSAFKLTMAVFEPESELMNIEMKVVYPGNHPNESHLVNPENLVKEEKKILLKEINVTDPENYVLLLVGPNKLQTVLDDYRKLEFYTNEMTISTDYYLEVKTKDTATTIQAKPVNADIFNISMK</sequence>
<evidence type="ECO:0000313" key="4">
    <source>
        <dbReference type="RefSeq" id="XP_055867581.1"/>
    </source>
</evidence>
<reference evidence="2 3" key="1">
    <citation type="submission" date="2025-04" db="UniProtKB">
        <authorList>
            <consortium name="RefSeq"/>
        </authorList>
    </citation>
    <scope>IDENTIFICATION</scope>
</reference>
<dbReference type="GeneID" id="106055291"/>
<keyword evidence="1" id="KW-1185">Reference proteome</keyword>
<name>A0A9W2YY61_BIOGL</name>
<evidence type="ECO:0000313" key="6">
    <source>
        <dbReference type="RefSeq" id="XP_055867583.1"/>
    </source>
</evidence>
<organism evidence="1 3">
    <name type="scientific">Biomphalaria glabrata</name>
    <name type="common">Bloodfluke planorb</name>
    <name type="synonym">Freshwater snail</name>
    <dbReference type="NCBI Taxonomy" id="6526"/>
    <lineage>
        <taxon>Eukaryota</taxon>
        <taxon>Metazoa</taxon>
        <taxon>Spiralia</taxon>
        <taxon>Lophotrochozoa</taxon>
        <taxon>Mollusca</taxon>
        <taxon>Gastropoda</taxon>
        <taxon>Heterobranchia</taxon>
        <taxon>Euthyneura</taxon>
        <taxon>Panpulmonata</taxon>
        <taxon>Hygrophila</taxon>
        <taxon>Lymnaeoidea</taxon>
        <taxon>Planorbidae</taxon>
        <taxon>Biomphalaria</taxon>
    </lineage>
</organism>
<proteinExistence type="predicted"/>
<evidence type="ECO:0000313" key="3">
    <source>
        <dbReference type="RefSeq" id="XP_055867580.1"/>
    </source>
</evidence>
<protein>
    <submittedName>
        <fullName evidence="2 3">Uncharacterized protein LOC106055291</fullName>
    </submittedName>
</protein>
<evidence type="ECO:0000313" key="2">
    <source>
        <dbReference type="RefSeq" id="XP_055867579.1"/>
    </source>
</evidence>
<evidence type="ECO:0000313" key="5">
    <source>
        <dbReference type="RefSeq" id="XP_055867582.1"/>
    </source>
</evidence>